<evidence type="ECO:0000313" key="7">
    <source>
        <dbReference type="EMBL" id="ONF72648.1"/>
    </source>
</evidence>
<dbReference type="InterPro" id="IPR029058">
    <property type="entry name" value="AB_hydrolase_fold"/>
</dbReference>
<dbReference type="Pfam" id="PF00561">
    <property type="entry name" value="Abhydrolase_1"/>
    <property type="match status" value="1"/>
</dbReference>
<proteinExistence type="inferred from homology"/>
<feature type="region of interest" description="Disordered" evidence="4">
    <location>
        <begin position="442"/>
        <end position="471"/>
    </location>
</feature>
<dbReference type="SUPFAM" id="SSF53474">
    <property type="entry name" value="alpha/beta-Hydrolases"/>
    <property type="match status" value="1"/>
</dbReference>
<evidence type="ECO:0008006" key="9">
    <source>
        <dbReference type="Google" id="ProtNLM"/>
    </source>
</evidence>
<dbReference type="Proteomes" id="UP000076660">
    <property type="component" value="Unassembled WGS sequence"/>
</dbReference>
<dbReference type="GO" id="GO:0016787">
    <property type="term" value="F:hydrolase activity"/>
    <property type="evidence" value="ECO:0007669"/>
    <property type="project" value="UniProtKB-KW"/>
</dbReference>
<keyword evidence="3" id="KW-0378">Hydrolase</keyword>
<dbReference type="InterPro" id="IPR013595">
    <property type="entry name" value="Pept_S33_TAP-like_C"/>
</dbReference>
<evidence type="ECO:0000259" key="5">
    <source>
        <dbReference type="Pfam" id="PF00561"/>
    </source>
</evidence>
<sequence>MDYRAPQGKQLTIAIARKKATDPGRRRGIMLTNPGGPGAEGLSLTLALERQPAEAVYDTIGMDPRGVGKSTPLFCDKTDEAALPSRPTEEGLPKYVAKAKAAETACANGGGDLRKHITSMNTARDMDLVRRVLGEEKISYLGFSYGTFLGPLYGEMFPEHLDRMVLDSAQDPRQTWRQVEQADVEAHRANVAAWKQWTADRDKTFGLGTTPYEIQATLDRFATTLRSKQFGDLDLSTFDNAVGTGARYRSLWSAFAWTLRDLLPAINGADPDDEAIKAMALLARPDGDDGNAVATPPTEADQKPNGTYQAILCDWQWPANPEDYYADMRKVAEEIPYGDAVSSVSPNNCMFAAGRDPMTAVGSRKYPAGVVVQGEGDTQTAYTSGSAAADHLDMPLITVQNSGIHGYYGSRGNTCVDTAVNAYLIDGKLPDRRTTCAAGVDTLPDIAPGTTGGPPAQRPDTSIEELLNKVK</sequence>
<dbReference type="EMBL" id="LQMT02000010">
    <property type="protein sequence ID" value="ONF72648.1"/>
    <property type="molecule type" value="Genomic_DNA"/>
</dbReference>
<dbReference type="PANTHER" id="PTHR43248">
    <property type="entry name" value="2-SUCCINYL-6-HYDROXY-2,4-CYCLOHEXADIENE-1-CARBOXYLATE SYNTHASE"/>
    <property type="match status" value="1"/>
</dbReference>
<dbReference type="InterPro" id="IPR051601">
    <property type="entry name" value="Serine_prot/Carboxylest_S33"/>
</dbReference>
<gene>
    <name evidence="7" type="ORF">AVR91_0210725</name>
</gene>
<reference evidence="7 8" key="1">
    <citation type="submission" date="2016-12" db="EMBL/GenBank/DDBJ databases">
        <title>Amycolatopsis keratiniphila subsp. keratiniphila genome sequencing and assembly.</title>
        <authorList>
            <person name="Mayilraj S."/>
            <person name="Kaur N."/>
        </authorList>
    </citation>
    <scope>NUCLEOTIDE SEQUENCE [LARGE SCALE GENOMIC DNA]</scope>
    <source>
        <strain evidence="7 8">DSM 44409</strain>
    </source>
</reference>
<dbReference type="AlphaFoldDB" id="A0A1W2LZL4"/>
<evidence type="ECO:0000256" key="3">
    <source>
        <dbReference type="ARBA" id="ARBA00022801"/>
    </source>
</evidence>
<feature type="domain" description="Peptidase S33 tripeptidyl aminopeptidase-like C-terminal" evidence="6">
    <location>
        <begin position="363"/>
        <end position="436"/>
    </location>
</feature>
<evidence type="ECO:0000256" key="4">
    <source>
        <dbReference type="SAM" id="MobiDB-lite"/>
    </source>
</evidence>
<dbReference type="Pfam" id="PF08386">
    <property type="entry name" value="Abhydrolase_4"/>
    <property type="match status" value="1"/>
</dbReference>
<protein>
    <recommendedName>
        <fullName evidence="9">TAP-like protein</fullName>
    </recommendedName>
</protein>
<comment type="caution">
    <text evidence="7">The sequence shown here is derived from an EMBL/GenBank/DDBJ whole genome shotgun (WGS) entry which is preliminary data.</text>
</comment>
<name>A0A1W2LZL4_9PSEU</name>
<dbReference type="RefSeq" id="WP_158077396.1">
    <property type="nucleotide sequence ID" value="NZ_LQMT02000010.1"/>
</dbReference>
<organism evidence="7 8">
    <name type="scientific">Amycolatopsis keratiniphila subsp. keratiniphila</name>
    <dbReference type="NCBI Taxonomy" id="227715"/>
    <lineage>
        <taxon>Bacteria</taxon>
        <taxon>Bacillati</taxon>
        <taxon>Actinomycetota</taxon>
        <taxon>Actinomycetes</taxon>
        <taxon>Pseudonocardiales</taxon>
        <taxon>Pseudonocardiaceae</taxon>
        <taxon>Amycolatopsis</taxon>
        <taxon>Amycolatopsis japonica group</taxon>
    </lineage>
</organism>
<evidence type="ECO:0000313" key="8">
    <source>
        <dbReference type="Proteomes" id="UP000076660"/>
    </source>
</evidence>
<feature type="domain" description="AB hydrolase-1" evidence="5">
    <location>
        <begin position="33"/>
        <end position="256"/>
    </location>
</feature>
<dbReference type="OrthoDB" id="3930934at2"/>
<dbReference type="Gene3D" id="3.40.50.1820">
    <property type="entry name" value="alpha/beta hydrolase"/>
    <property type="match status" value="1"/>
</dbReference>
<comment type="similarity">
    <text evidence="1">Belongs to the peptidase S33 family.</text>
</comment>
<accession>A0A1W2LZL4</accession>
<evidence type="ECO:0000256" key="2">
    <source>
        <dbReference type="ARBA" id="ARBA00022729"/>
    </source>
</evidence>
<evidence type="ECO:0000259" key="6">
    <source>
        <dbReference type="Pfam" id="PF08386"/>
    </source>
</evidence>
<keyword evidence="2" id="KW-0732">Signal</keyword>
<dbReference type="PANTHER" id="PTHR43248:SF29">
    <property type="entry name" value="TRIPEPTIDYL AMINOPEPTIDASE"/>
    <property type="match status" value="1"/>
</dbReference>
<evidence type="ECO:0000256" key="1">
    <source>
        <dbReference type="ARBA" id="ARBA00010088"/>
    </source>
</evidence>
<dbReference type="InterPro" id="IPR000073">
    <property type="entry name" value="AB_hydrolase_1"/>
</dbReference>